<dbReference type="Proteomes" id="UP000321749">
    <property type="component" value="Unassembled WGS sequence"/>
</dbReference>
<dbReference type="InterPro" id="IPR029058">
    <property type="entry name" value="AB_hydrolase_fold"/>
</dbReference>
<keyword evidence="1" id="KW-0732">Signal</keyword>
<keyword evidence="3" id="KW-1185">Reference proteome</keyword>
<protein>
    <recommendedName>
        <fullName evidence="4">Alpha/beta hydrolase family protein</fullName>
    </recommendedName>
</protein>
<name>A0AA87URT7_9MICO</name>
<evidence type="ECO:0008006" key="4">
    <source>
        <dbReference type="Google" id="ProtNLM"/>
    </source>
</evidence>
<sequence length="259" mass="26286">MRVRGVAAVAAVLLLTACSSAPPQPPGTADPAVATAVTASPSPLDAEPLGVYEPAEPAAHVPCLDEGFEHLAIADEPRASALVAGEGDVGIVLGHQSDSFLCQWAPEALRLAERGYAVIVPNLQIDDALGAMLAAEHHLRAAGADEVVIAGASLGGRLAIAAAAVVDEQPAGVIALAAPAGCLRWDARDFAPHVTAPVLLEVGSRDADLPERATEIAAMLPAPPQLLEVDADVHGVPQLEHAAAREAFDAILERAAGTG</sequence>
<feature type="chain" id="PRO_5041716298" description="Alpha/beta hydrolase family protein" evidence="1">
    <location>
        <begin position="22"/>
        <end position="259"/>
    </location>
</feature>
<dbReference type="RefSeq" id="WP_318279171.1">
    <property type="nucleotide sequence ID" value="NZ_BJUU01000009.1"/>
</dbReference>
<proteinExistence type="predicted"/>
<reference evidence="2 3" key="1">
    <citation type="submission" date="2019-07" db="EMBL/GenBank/DDBJ databases">
        <title>Whole genome shotgun sequence of Agrococcus baldri NBRC 103055.</title>
        <authorList>
            <person name="Hosoyama A."/>
            <person name="Uohara A."/>
            <person name="Ohji S."/>
            <person name="Ichikawa N."/>
        </authorList>
    </citation>
    <scope>NUCLEOTIDE SEQUENCE [LARGE SCALE GENOMIC DNA]</scope>
    <source>
        <strain evidence="2 3">NBRC 103055</strain>
    </source>
</reference>
<accession>A0AA87URT7</accession>
<dbReference type="Gene3D" id="3.40.50.1820">
    <property type="entry name" value="alpha/beta hydrolase"/>
    <property type="match status" value="1"/>
</dbReference>
<evidence type="ECO:0000313" key="2">
    <source>
        <dbReference type="EMBL" id="GEK80341.1"/>
    </source>
</evidence>
<dbReference type="SUPFAM" id="SSF53474">
    <property type="entry name" value="alpha/beta-Hydrolases"/>
    <property type="match status" value="1"/>
</dbReference>
<organism evidence="2 3">
    <name type="scientific">Agrococcus baldri</name>
    <dbReference type="NCBI Taxonomy" id="153730"/>
    <lineage>
        <taxon>Bacteria</taxon>
        <taxon>Bacillati</taxon>
        <taxon>Actinomycetota</taxon>
        <taxon>Actinomycetes</taxon>
        <taxon>Micrococcales</taxon>
        <taxon>Microbacteriaceae</taxon>
        <taxon>Agrococcus</taxon>
    </lineage>
</organism>
<dbReference type="EMBL" id="BJUU01000009">
    <property type="protein sequence ID" value="GEK80341.1"/>
    <property type="molecule type" value="Genomic_DNA"/>
</dbReference>
<dbReference type="AlphaFoldDB" id="A0AA87URT7"/>
<gene>
    <name evidence="2" type="ORF">ABA31_16920</name>
</gene>
<evidence type="ECO:0000256" key="1">
    <source>
        <dbReference type="SAM" id="SignalP"/>
    </source>
</evidence>
<comment type="caution">
    <text evidence="2">The sequence shown here is derived from an EMBL/GenBank/DDBJ whole genome shotgun (WGS) entry which is preliminary data.</text>
</comment>
<dbReference type="PROSITE" id="PS51257">
    <property type="entry name" value="PROKAR_LIPOPROTEIN"/>
    <property type="match status" value="1"/>
</dbReference>
<evidence type="ECO:0000313" key="3">
    <source>
        <dbReference type="Proteomes" id="UP000321749"/>
    </source>
</evidence>
<feature type="signal peptide" evidence="1">
    <location>
        <begin position="1"/>
        <end position="21"/>
    </location>
</feature>